<evidence type="ECO:0000256" key="2">
    <source>
        <dbReference type="ARBA" id="ARBA00022801"/>
    </source>
</evidence>
<dbReference type="AlphaFoldDB" id="A0A9C7PTN1"/>
<dbReference type="PIRSF" id="PIRSF006305">
    <property type="entry name" value="Maf"/>
    <property type="match status" value="1"/>
</dbReference>
<keyword evidence="5" id="KW-1185">Reference proteome</keyword>
<dbReference type="Gene3D" id="3.90.950.10">
    <property type="match status" value="1"/>
</dbReference>
<dbReference type="Proteomes" id="UP001061958">
    <property type="component" value="Unassembled WGS sequence"/>
</dbReference>
<organism evidence="3 5">
    <name type="scientific">Galdieria partita</name>
    <dbReference type="NCBI Taxonomy" id="83374"/>
    <lineage>
        <taxon>Eukaryota</taxon>
        <taxon>Rhodophyta</taxon>
        <taxon>Bangiophyceae</taxon>
        <taxon>Galdieriales</taxon>
        <taxon>Galdieriaceae</taxon>
        <taxon>Galdieria</taxon>
    </lineage>
</organism>
<sequence length="215" mass="24031">MLIQYLSKLEKKRIVLASRSPRREEILRLLKLPFEVLPSSFLENLDPQRYPSPAAYAIENAKNKASNVFERLCTERKQVSNIDLIIGADTVVEIGGRVLEKPESEASAVEMLQLLSGRKHLVHSGVCLYWKSCMGEWRLISFSETTEVEMATIGALEIISYVRTGEPMDKSGAYGIQGIGGSFVKSIHGCYFNVMGLPMHHLASQIAKLCEDDKI</sequence>
<dbReference type="HAMAP" id="MF_00528">
    <property type="entry name" value="Maf"/>
    <property type="match status" value="1"/>
</dbReference>
<protein>
    <submittedName>
        <fullName evidence="3">Uncharacterized protein</fullName>
    </submittedName>
</protein>
<comment type="caution">
    <text evidence="3">The sequence shown here is derived from an EMBL/GenBank/DDBJ whole genome shotgun (WGS) entry which is preliminary data.</text>
</comment>
<reference evidence="3" key="2">
    <citation type="submission" date="2022-01" db="EMBL/GenBank/DDBJ databases">
        <authorList>
            <person name="Hirooka S."/>
            <person name="Miyagishima S.Y."/>
        </authorList>
    </citation>
    <scope>NUCLEOTIDE SEQUENCE</scope>
    <source>
        <strain evidence="3">NBRC 102759</strain>
    </source>
</reference>
<evidence type="ECO:0000256" key="1">
    <source>
        <dbReference type="ARBA" id="ARBA00001968"/>
    </source>
</evidence>
<name>A0A9C7PTN1_9RHOD</name>
<dbReference type="Pfam" id="PF02545">
    <property type="entry name" value="Maf"/>
    <property type="match status" value="1"/>
</dbReference>
<proteinExistence type="inferred from homology"/>
<dbReference type="InterPro" id="IPR003697">
    <property type="entry name" value="Maf-like"/>
</dbReference>
<comment type="cofactor">
    <cofactor evidence="1">
        <name>a divalent metal cation</name>
        <dbReference type="ChEBI" id="CHEBI:60240"/>
    </cofactor>
</comment>
<dbReference type="GO" id="GO:0047429">
    <property type="term" value="F:nucleoside triphosphate diphosphatase activity"/>
    <property type="evidence" value="ECO:0007669"/>
    <property type="project" value="InterPro"/>
</dbReference>
<evidence type="ECO:0000313" key="4">
    <source>
        <dbReference type="EMBL" id="GJQ11007.1"/>
    </source>
</evidence>
<reference evidence="3" key="1">
    <citation type="journal article" date="2022" name="Proc. Natl. Acad. Sci. U.S.A.">
        <title>Life cycle and functional genomics of the unicellular red alga Galdieria for elucidating algal and plant evolution and industrial use.</title>
        <authorList>
            <person name="Hirooka S."/>
            <person name="Itabashi T."/>
            <person name="Ichinose T.M."/>
            <person name="Onuma R."/>
            <person name="Fujiwara T."/>
            <person name="Yamashita S."/>
            <person name="Jong L.W."/>
            <person name="Tomita R."/>
            <person name="Iwane A.H."/>
            <person name="Miyagishima S.Y."/>
        </authorList>
    </citation>
    <scope>NUCLEOTIDE SEQUENCE</scope>
    <source>
        <strain evidence="3">NBRC 102759</strain>
    </source>
</reference>
<keyword evidence="2" id="KW-0378">Hydrolase</keyword>
<evidence type="ECO:0000313" key="3">
    <source>
        <dbReference type="EMBL" id="GJQ10513.1"/>
    </source>
</evidence>
<gene>
    <name evidence="3" type="ORF">GpartN1_g2304.t1</name>
    <name evidence="4" type="ORF">GpartN1_g2798.t1</name>
</gene>
<dbReference type="OrthoDB" id="10267058at2759"/>
<dbReference type="SUPFAM" id="SSF52972">
    <property type="entry name" value="ITPase-like"/>
    <property type="match status" value="1"/>
</dbReference>
<dbReference type="InterPro" id="IPR029001">
    <property type="entry name" value="ITPase-like_fam"/>
</dbReference>
<evidence type="ECO:0000313" key="5">
    <source>
        <dbReference type="Proteomes" id="UP001061958"/>
    </source>
</evidence>
<dbReference type="PANTHER" id="PTHR43213:SF5">
    <property type="entry name" value="BIFUNCTIONAL DTTP_UTP PYROPHOSPHATASE_METHYLTRANSFERASE PROTEIN-RELATED"/>
    <property type="match status" value="1"/>
</dbReference>
<dbReference type="EMBL" id="BQMJ01000016">
    <property type="protein sequence ID" value="GJQ10513.1"/>
    <property type="molecule type" value="Genomic_DNA"/>
</dbReference>
<dbReference type="NCBIfam" id="TIGR00172">
    <property type="entry name" value="maf"/>
    <property type="match status" value="1"/>
</dbReference>
<dbReference type="PANTHER" id="PTHR43213">
    <property type="entry name" value="BIFUNCTIONAL DTTP/UTP PYROPHOSPHATASE/METHYLTRANSFERASE PROTEIN-RELATED"/>
    <property type="match status" value="1"/>
</dbReference>
<dbReference type="EMBL" id="BQMJ01000020">
    <property type="protein sequence ID" value="GJQ11007.1"/>
    <property type="molecule type" value="Genomic_DNA"/>
</dbReference>
<dbReference type="CDD" id="cd00555">
    <property type="entry name" value="Maf"/>
    <property type="match status" value="1"/>
</dbReference>
<accession>A0A9C7PTN1</accession>